<name>A0A9N8VYJ8_9GLOM</name>
<dbReference type="InterPro" id="IPR001680">
    <property type="entry name" value="WD40_rpt"/>
</dbReference>
<gene>
    <name evidence="3" type="ORF">DERYTH_LOCUS1222</name>
</gene>
<evidence type="ECO:0000256" key="1">
    <source>
        <dbReference type="ARBA" id="ARBA00022574"/>
    </source>
</evidence>
<evidence type="ECO:0000256" key="2">
    <source>
        <dbReference type="ARBA" id="ARBA00022737"/>
    </source>
</evidence>
<dbReference type="PANTHER" id="PTHR10971">
    <property type="entry name" value="MRNA EXPORT FACTOR AND BUB3"/>
    <property type="match status" value="1"/>
</dbReference>
<evidence type="ECO:0000313" key="3">
    <source>
        <dbReference type="EMBL" id="CAG8465788.1"/>
    </source>
</evidence>
<dbReference type="AlphaFoldDB" id="A0A9N8VYJ8"/>
<comment type="caution">
    <text evidence="3">The sequence shown here is derived from an EMBL/GenBank/DDBJ whole genome shotgun (WGS) entry which is preliminary data.</text>
</comment>
<dbReference type="InterPro" id="IPR036322">
    <property type="entry name" value="WD40_repeat_dom_sf"/>
</dbReference>
<dbReference type="Gene3D" id="2.130.10.10">
    <property type="entry name" value="YVTN repeat-like/Quinoprotein amine dehydrogenase"/>
    <property type="match status" value="1"/>
</dbReference>
<keyword evidence="1" id="KW-0853">WD repeat</keyword>
<dbReference type="Pfam" id="PF00400">
    <property type="entry name" value="WD40"/>
    <property type="match status" value="1"/>
</dbReference>
<dbReference type="SMART" id="SM00320">
    <property type="entry name" value="WD40"/>
    <property type="match status" value="1"/>
</dbReference>
<reference evidence="3" key="1">
    <citation type="submission" date="2021-06" db="EMBL/GenBank/DDBJ databases">
        <authorList>
            <person name="Kallberg Y."/>
            <person name="Tangrot J."/>
            <person name="Rosling A."/>
        </authorList>
    </citation>
    <scope>NUCLEOTIDE SEQUENCE</scope>
    <source>
        <strain evidence="3">MA453B</strain>
    </source>
</reference>
<proteinExistence type="predicted"/>
<feature type="non-terminal residue" evidence="3">
    <location>
        <position position="70"/>
    </location>
</feature>
<accession>A0A9N8VYJ8</accession>
<keyword evidence="2" id="KW-0677">Repeat</keyword>
<dbReference type="OrthoDB" id="256303at2759"/>
<keyword evidence="4" id="KW-1185">Reference proteome</keyword>
<protein>
    <submittedName>
        <fullName evidence="3">21695_t:CDS:1</fullName>
    </submittedName>
</protein>
<sequence length="70" mass="7575">MINAVTAKDYEVPQPPTDGVSGLAFSPVADYLAVSSWDNNVRIYEINATTRSAVGKAIYSHEKPALCCAW</sequence>
<organism evidence="3 4">
    <name type="scientific">Dentiscutata erythropus</name>
    <dbReference type="NCBI Taxonomy" id="1348616"/>
    <lineage>
        <taxon>Eukaryota</taxon>
        <taxon>Fungi</taxon>
        <taxon>Fungi incertae sedis</taxon>
        <taxon>Mucoromycota</taxon>
        <taxon>Glomeromycotina</taxon>
        <taxon>Glomeromycetes</taxon>
        <taxon>Diversisporales</taxon>
        <taxon>Gigasporaceae</taxon>
        <taxon>Dentiscutata</taxon>
    </lineage>
</organism>
<dbReference type="SUPFAM" id="SSF50978">
    <property type="entry name" value="WD40 repeat-like"/>
    <property type="match status" value="1"/>
</dbReference>
<dbReference type="InterPro" id="IPR015943">
    <property type="entry name" value="WD40/YVTN_repeat-like_dom_sf"/>
</dbReference>
<dbReference type="Proteomes" id="UP000789405">
    <property type="component" value="Unassembled WGS sequence"/>
</dbReference>
<evidence type="ECO:0000313" key="4">
    <source>
        <dbReference type="Proteomes" id="UP000789405"/>
    </source>
</evidence>
<dbReference type="EMBL" id="CAJVPY010000322">
    <property type="protein sequence ID" value="CAG8465788.1"/>
    <property type="molecule type" value="Genomic_DNA"/>
</dbReference>